<reference evidence="3" key="1">
    <citation type="journal article" date="2015" name="Genome Announc.">
        <title>Genome sequence of the AIDS-associated pathogen Penicillium marneffei (ATCC18224) and its near taxonomic relative Talaromyces stipitatus (ATCC10500).</title>
        <authorList>
            <person name="Nierman W.C."/>
            <person name="Fedorova-Abrams N.D."/>
            <person name="Andrianopoulos A."/>
        </authorList>
    </citation>
    <scope>NUCLEOTIDE SEQUENCE [LARGE SCALE GENOMIC DNA]</scope>
    <source>
        <strain evidence="3">ATCC 10500 / CBS 375.48 / QM 6759 / NRRL 1006</strain>
    </source>
</reference>
<feature type="domain" description="Reverse transcriptase" evidence="1">
    <location>
        <begin position="1"/>
        <end position="267"/>
    </location>
</feature>
<dbReference type="GeneID" id="8101377"/>
<dbReference type="AlphaFoldDB" id="B8LZQ7"/>
<proteinExistence type="predicted"/>
<name>B8LZQ7_TALSN</name>
<dbReference type="PROSITE" id="PS50878">
    <property type="entry name" value="RT_POL"/>
    <property type="match status" value="1"/>
</dbReference>
<dbReference type="SUPFAM" id="SSF56672">
    <property type="entry name" value="DNA/RNA polymerases"/>
    <property type="match status" value="1"/>
</dbReference>
<dbReference type="STRING" id="441959.B8LZQ7"/>
<dbReference type="PANTHER" id="PTHR33481">
    <property type="entry name" value="REVERSE TRANSCRIPTASE"/>
    <property type="match status" value="1"/>
</dbReference>
<dbReference type="RefSeq" id="XP_002477802.1">
    <property type="nucleotide sequence ID" value="XM_002477757.1"/>
</dbReference>
<dbReference type="GO" id="GO:0003964">
    <property type="term" value="F:RNA-directed DNA polymerase activity"/>
    <property type="evidence" value="ECO:0007669"/>
    <property type="project" value="UniProtKB-KW"/>
</dbReference>
<dbReference type="OrthoDB" id="4159828at2759"/>
<evidence type="ECO:0000313" key="3">
    <source>
        <dbReference type="Proteomes" id="UP000001745"/>
    </source>
</evidence>
<dbReference type="PhylomeDB" id="B8LZQ7"/>
<dbReference type="Proteomes" id="UP000001745">
    <property type="component" value="Unassembled WGS sequence"/>
</dbReference>
<accession>B8LZQ7</accession>
<dbReference type="EMBL" id="EQ962653">
    <property type="protein sequence ID" value="EED20839.1"/>
    <property type="molecule type" value="Genomic_DNA"/>
</dbReference>
<dbReference type="VEuPathDB" id="FungiDB:TSTA_080720"/>
<dbReference type="HOGENOM" id="CLU_000680_3_2_1"/>
<keyword evidence="2" id="KW-0808">Transferase</keyword>
<protein>
    <submittedName>
        <fullName evidence="2">Reverse transcriptase, putative</fullName>
    </submittedName>
</protein>
<keyword evidence="3" id="KW-1185">Reference proteome</keyword>
<evidence type="ECO:0000259" key="1">
    <source>
        <dbReference type="PROSITE" id="PS50878"/>
    </source>
</evidence>
<dbReference type="eggNOG" id="KOG1075">
    <property type="taxonomic scope" value="Eukaryota"/>
</dbReference>
<sequence>MKDVFDMSKWYKSTGIFQSPLLKDPLRPNSLPAVTIHEKRDVLVRNLLQNSAEAGDIPLDSPTVPSTSLYFPDISMLQVEESATDLTTCLTHDVEQALNQDMTASLLTLDVKGAFDSVLPGRLIRRLREQGWPTNLVLWIASFATGRSVQIRLDGEIGPSTDITCGLPQGSLVSSILFMLYIAPLFHLGNPRNRFGYADDAANLAISTSLTTNCKALSDLLQEAFNWGAAEGITFTLDKYKLLYFSQHKADQDPTRTPSMKARSITISENTKQLYLQ</sequence>
<dbReference type="InterPro" id="IPR043502">
    <property type="entry name" value="DNA/RNA_pol_sf"/>
</dbReference>
<dbReference type="PANTHER" id="PTHR33481:SF1">
    <property type="entry name" value="ENDONUCLEASE_EXONUCLEASE_PHOSPHATASE DOMAIN-CONTAINING PROTEIN-RELATED"/>
    <property type="match status" value="1"/>
</dbReference>
<keyword evidence="2" id="KW-0548">Nucleotidyltransferase</keyword>
<gene>
    <name evidence="2" type="ORF">TSTA_080720</name>
</gene>
<organism evidence="2 3">
    <name type="scientific">Talaromyces stipitatus (strain ATCC 10500 / CBS 375.48 / QM 6759 / NRRL 1006)</name>
    <name type="common">Penicillium stipitatum</name>
    <dbReference type="NCBI Taxonomy" id="441959"/>
    <lineage>
        <taxon>Eukaryota</taxon>
        <taxon>Fungi</taxon>
        <taxon>Dikarya</taxon>
        <taxon>Ascomycota</taxon>
        <taxon>Pezizomycotina</taxon>
        <taxon>Eurotiomycetes</taxon>
        <taxon>Eurotiomycetidae</taxon>
        <taxon>Eurotiales</taxon>
        <taxon>Trichocomaceae</taxon>
        <taxon>Talaromyces</taxon>
        <taxon>Talaromyces sect. Talaromyces</taxon>
    </lineage>
</organism>
<dbReference type="InParanoid" id="B8LZQ7"/>
<dbReference type="InterPro" id="IPR000477">
    <property type="entry name" value="RT_dom"/>
</dbReference>
<evidence type="ECO:0000313" key="2">
    <source>
        <dbReference type="EMBL" id="EED20839.1"/>
    </source>
</evidence>
<dbReference type="Pfam" id="PF00078">
    <property type="entry name" value="RVT_1"/>
    <property type="match status" value="1"/>
</dbReference>
<keyword evidence="2" id="KW-0695">RNA-directed DNA polymerase</keyword>